<evidence type="ECO:0000256" key="2">
    <source>
        <dbReference type="ARBA" id="ARBA00022475"/>
    </source>
</evidence>
<evidence type="ECO:0000256" key="5">
    <source>
        <dbReference type="ARBA" id="ARBA00023040"/>
    </source>
</evidence>
<dbReference type="Gene3D" id="1.20.1070.10">
    <property type="entry name" value="Rhodopsin 7-helix transmembrane proteins"/>
    <property type="match status" value="2"/>
</dbReference>
<dbReference type="Pfam" id="PF00001">
    <property type="entry name" value="7tm_1"/>
    <property type="match status" value="1"/>
</dbReference>
<dbReference type="GO" id="GO:0004930">
    <property type="term" value="F:G protein-coupled receptor activity"/>
    <property type="evidence" value="ECO:0007669"/>
    <property type="project" value="UniProtKB-KW"/>
</dbReference>
<keyword evidence="3 9" id="KW-0812">Transmembrane</keyword>
<dbReference type="GO" id="GO:0005886">
    <property type="term" value="C:plasma membrane"/>
    <property type="evidence" value="ECO:0007669"/>
    <property type="project" value="UniProtKB-SubCell"/>
</dbReference>
<feature type="compositionally biased region" description="Polar residues" evidence="10">
    <location>
        <begin position="287"/>
        <end position="297"/>
    </location>
</feature>
<feature type="transmembrane region" description="Helical" evidence="11">
    <location>
        <begin position="56"/>
        <end position="79"/>
    </location>
</feature>
<evidence type="ECO:0000256" key="1">
    <source>
        <dbReference type="ARBA" id="ARBA00004651"/>
    </source>
</evidence>
<dbReference type="OrthoDB" id="5955450at2759"/>
<evidence type="ECO:0000313" key="14">
    <source>
        <dbReference type="Proteomes" id="UP000887568"/>
    </source>
</evidence>
<evidence type="ECO:0000256" key="9">
    <source>
        <dbReference type="RuleBase" id="RU000688"/>
    </source>
</evidence>
<dbReference type="GeneID" id="119729237"/>
<evidence type="ECO:0000313" key="13">
    <source>
        <dbReference type="EnsemblMetazoa" id="XP_038057750.1"/>
    </source>
</evidence>
<sequence length="497" mass="55881">MITLKNKSVIAVCDCCTSRATMDGSTTAILYSTDLNISSNLSGTTDLTVHFTPREWLLLVGLSLMILCVIFGNILILVAVFKHRPLQTPPVYLIASLAASDLMVGLMVMPISLTQELTVEWKFGVAVCDIWISLDVLCCTASILNLCVIALDRYWAITKPLKYKPKRTPSRMLIMIVAVWVISIMISTTPLFGWRTEIRDPLTCMISQNQVYTIFSTFGAFFIPMTIMMVVYARIFVEARKRIHGKKNLVQTPLGSSCGSPGRRSTADFPRKISSFLRRISTSEPMIDEMSSTSNVSKKPVTYNSRRRKSSPGLPIADASILQSPTHVRSPQRSSIHNSYTSLAVKQSQDQGSQLTLTVPCSPFIQQRIMQRRNLASAREQKAVKTLAIVTGTFLVCWLPFFINALVIPFCPQCHLPAFWNSLFLWLGYFNSMINPILYTKFNKDFKDAFSKLLHCPKRHNSTHRRVPMSPYRGVNGSRRLSHSHLPDTNGLRESQL</sequence>
<proteinExistence type="inferred from homology"/>
<keyword evidence="4 11" id="KW-1133">Transmembrane helix</keyword>
<feature type="transmembrane region" description="Helical" evidence="11">
    <location>
        <begin position="131"/>
        <end position="151"/>
    </location>
</feature>
<protein>
    <recommendedName>
        <fullName evidence="12">G-protein coupled receptors family 1 profile domain-containing protein</fullName>
    </recommendedName>
</protein>
<dbReference type="EnsemblMetazoa" id="XM_038201822.1">
    <property type="protein sequence ID" value="XP_038057750.1"/>
    <property type="gene ID" value="LOC119729237"/>
</dbReference>
<keyword evidence="6 11" id="KW-0472">Membrane</keyword>
<feature type="transmembrane region" description="Helical" evidence="11">
    <location>
        <begin position="91"/>
        <end position="111"/>
    </location>
</feature>
<feature type="transmembrane region" description="Helical" evidence="11">
    <location>
        <begin position="419"/>
        <end position="439"/>
    </location>
</feature>
<feature type="transmembrane region" description="Helical" evidence="11">
    <location>
        <begin position="172"/>
        <end position="194"/>
    </location>
</feature>
<comment type="similarity">
    <text evidence="9">Belongs to the G-protein coupled receptor 1 family.</text>
</comment>
<comment type="subcellular location">
    <subcellularLocation>
        <location evidence="1">Cell membrane</location>
        <topology evidence="1">Multi-pass membrane protein</topology>
    </subcellularLocation>
</comment>
<dbReference type="InterPro" id="IPR017452">
    <property type="entry name" value="GPCR_Rhodpsn_7TM"/>
</dbReference>
<dbReference type="PANTHER" id="PTHR24248">
    <property type="entry name" value="ADRENERGIC RECEPTOR-RELATED G-PROTEIN COUPLED RECEPTOR"/>
    <property type="match status" value="1"/>
</dbReference>
<dbReference type="GO" id="GO:0043410">
    <property type="term" value="P:positive regulation of MAPK cascade"/>
    <property type="evidence" value="ECO:0007669"/>
    <property type="project" value="TreeGrafter"/>
</dbReference>
<organism evidence="13 14">
    <name type="scientific">Patiria miniata</name>
    <name type="common">Bat star</name>
    <name type="synonym">Asterina miniata</name>
    <dbReference type="NCBI Taxonomy" id="46514"/>
    <lineage>
        <taxon>Eukaryota</taxon>
        <taxon>Metazoa</taxon>
        <taxon>Echinodermata</taxon>
        <taxon>Eleutherozoa</taxon>
        <taxon>Asterozoa</taxon>
        <taxon>Asteroidea</taxon>
        <taxon>Valvatacea</taxon>
        <taxon>Valvatida</taxon>
        <taxon>Asterinidae</taxon>
        <taxon>Patiria</taxon>
    </lineage>
</organism>
<evidence type="ECO:0000259" key="12">
    <source>
        <dbReference type="PROSITE" id="PS50262"/>
    </source>
</evidence>
<dbReference type="SMART" id="SM01381">
    <property type="entry name" value="7TM_GPCR_Srsx"/>
    <property type="match status" value="1"/>
</dbReference>
<dbReference type="PANTHER" id="PTHR24248:SF200">
    <property type="entry name" value="5-HYDROXYTRYPTAMINE RECEPTOR 1B-LIKE ISOFORM X1"/>
    <property type="match status" value="1"/>
</dbReference>
<feature type="region of interest" description="Disordered" evidence="10">
    <location>
        <begin position="287"/>
        <end position="317"/>
    </location>
</feature>
<reference evidence="13" key="1">
    <citation type="submission" date="2022-11" db="UniProtKB">
        <authorList>
            <consortium name="EnsemblMetazoa"/>
        </authorList>
    </citation>
    <scope>IDENTIFICATION</scope>
</reference>
<dbReference type="InterPro" id="IPR000276">
    <property type="entry name" value="GPCR_Rhodpsn"/>
</dbReference>
<evidence type="ECO:0000256" key="7">
    <source>
        <dbReference type="ARBA" id="ARBA00023170"/>
    </source>
</evidence>
<evidence type="ECO:0000256" key="8">
    <source>
        <dbReference type="ARBA" id="ARBA00023224"/>
    </source>
</evidence>
<keyword evidence="7 9" id="KW-0675">Receptor</keyword>
<feature type="transmembrane region" description="Helical" evidence="11">
    <location>
        <begin position="387"/>
        <end position="407"/>
    </location>
</feature>
<feature type="domain" description="G-protein coupled receptors family 1 profile" evidence="12">
    <location>
        <begin position="72"/>
        <end position="439"/>
    </location>
</feature>
<evidence type="ECO:0000256" key="4">
    <source>
        <dbReference type="ARBA" id="ARBA00022989"/>
    </source>
</evidence>
<accession>A0A914A277</accession>
<dbReference type="OMA" id="LIRFRYC"/>
<keyword evidence="5 9" id="KW-0297">G-protein coupled receptor</keyword>
<name>A0A914A277_PATMI</name>
<keyword evidence="14" id="KW-1185">Reference proteome</keyword>
<dbReference type="AlphaFoldDB" id="A0A914A277"/>
<evidence type="ECO:0000256" key="10">
    <source>
        <dbReference type="SAM" id="MobiDB-lite"/>
    </source>
</evidence>
<dbReference type="Proteomes" id="UP000887568">
    <property type="component" value="Unplaced"/>
</dbReference>
<keyword evidence="8 9" id="KW-0807">Transducer</keyword>
<evidence type="ECO:0000256" key="6">
    <source>
        <dbReference type="ARBA" id="ARBA00023136"/>
    </source>
</evidence>
<evidence type="ECO:0000256" key="3">
    <source>
        <dbReference type="ARBA" id="ARBA00022692"/>
    </source>
</evidence>
<dbReference type="PRINTS" id="PR00237">
    <property type="entry name" value="GPCRRHODOPSN"/>
</dbReference>
<dbReference type="RefSeq" id="XP_038057750.1">
    <property type="nucleotide sequence ID" value="XM_038201822.1"/>
</dbReference>
<feature type="region of interest" description="Disordered" evidence="10">
    <location>
        <begin position="461"/>
        <end position="497"/>
    </location>
</feature>
<keyword evidence="2" id="KW-1003">Cell membrane</keyword>
<dbReference type="PROSITE" id="PS50262">
    <property type="entry name" value="G_PROTEIN_RECEP_F1_2"/>
    <property type="match status" value="1"/>
</dbReference>
<evidence type="ECO:0000256" key="11">
    <source>
        <dbReference type="SAM" id="Phobius"/>
    </source>
</evidence>
<feature type="transmembrane region" description="Helical" evidence="11">
    <location>
        <begin position="214"/>
        <end position="237"/>
    </location>
</feature>
<dbReference type="CDD" id="cd15064">
    <property type="entry name" value="7tmA_5-HT1_5_7"/>
    <property type="match status" value="1"/>
</dbReference>
<dbReference type="SUPFAM" id="SSF81321">
    <property type="entry name" value="Family A G protein-coupled receptor-like"/>
    <property type="match status" value="1"/>
</dbReference>
<dbReference type="GO" id="GO:0071880">
    <property type="term" value="P:adenylate cyclase-activating adrenergic receptor signaling pathway"/>
    <property type="evidence" value="ECO:0007669"/>
    <property type="project" value="TreeGrafter"/>
</dbReference>
<dbReference type="PROSITE" id="PS00237">
    <property type="entry name" value="G_PROTEIN_RECEP_F1_1"/>
    <property type="match status" value="1"/>
</dbReference>